<dbReference type="InterPro" id="IPR006439">
    <property type="entry name" value="HAD-SF_hydro_IA"/>
</dbReference>
<dbReference type="RefSeq" id="WP_013564197.1">
    <property type="nucleotide sequence ID" value="NC_014962.1"/>
</dbReference>
<dbReference type="InParanoid" id="E8QWL7"/>
<dbReference type="PANTHER" id="PTHR46193">
    <property type="entry name" value="6-PHOSPHOGLUCONATE PHOSPHATASE"/>
    <property type="match status" value="1"/>
</dbReference>
<keyword evidence="6" id="KW-0378">Hydrolase</keyword>
<dbReference type="SFLD" id="SFLDS00003">
    <property type="entry name" value="Haloacid_Dehalogenase"/>
    <property type="match status" value="1"/>
</dbReference>
<dbReference type="KEGG" id="ipa:Isop_1323"/>
<evidence type="ECO:0000256" key="1">
    <source>
        <dbReference type="ARBA" id="ARBA00001946"/>
    </source>
</evidence>
<dbReference type="InterPro" id="IPR036412">
    <property type="entry name" value="HAD-like_sf"/>
</dbReference>
<dbReference type="Gene3D" id="3.40.50.1000">
    <property type="entry name" value="HAD superfamily/HAD-like"/>
    <property type="match status" value="2"/>
</dbReference>
<dbReference type="HOGENOM" id="CLU_045011_13_3_0"/>
<evidence type="ECO:0000256" key="4">
    <source>
        <dbReference type="ARBA" id="ARBA00022842"/>
    </source>
</evidence>
<dbReference type="SUPFAM" id="SSF56784">
    <property type="entry name" value="HAD-like"/>
    <property type="match status" value="1"/>
</dbReference>
<evidence type="ECO:0000313" key="6">
    <source>
        <dbReference type="EMBL" id="ADV61909.1"/>
    </source>
</evidence>
<dbReference type="GO" id="GO:0046872">
    <property type="term" value="F:metal ion binding"/>
    <property type="evidence" value="ECO:0007669"/>
    <property type="project" value="UniProtKB-KW"/>
</dbReference>
<dbReference type="OrthoDB" id="9797743at2"/>
<reference key="1">
    <citation type="submission" date="2010-11" db="EMBL/GenBank/DDBJ databases">
        <title>The complete sequence of chromosome of Isophaera pallida ATCC 43644.</title>
        <authorList>
            <consortium name="US DOE Joint Genome Institute (JGI-PGF)"/>
            <person name="Lucas S."/>
            <person name="Copeland A."/>
            <person name="Lapidus A."/>
            <person name="Bruce D."/>
            <person name="Goodwin L."/>
            <person name="Pitluck S."/>
            <person name="Kyrpides N."/>
            <person name="Mavromatis K."/>
            <person name="Pagani I."/>
            <person name="Ivanova N."/>
            <person name="Saunders E."/>
            <person name="Brettin T."/>
            <person name="Detter J.C."/>
            <person name="Han C."/>
            <person name="Tapia R."/>
            <person name="Land M."/>
            <person name="Hauser L."/>
            <person name="Markowitz V."/>
            <person name="Cheng J.-F."/>
            <person name="Hugenholtz P."/>
            <person name="Woyke T."/>
            <person name="Wu D."/>
            <person name="Eisen J.A."/>
        </authorList>
    </citation>
    <scope>NUCLEOTIDE SEQUENCE</scope>
    <source>
        <strain>ATCC 43644</strain>
    </source>
</reference>
<organism evidence="6 7">
    <name type="scientific">Isosphaera pallida (strain ATCC 43644 / DSM 9630 / IS1B)</name>
    <dbReference type="NCBI Taxonomy" id="575540"/>
    <lineage>
        <taxon>Bacteria</taxon>
        <taxon>Pseudomonadati</taxon>
        <taxon>Planctomycetota</taxon>
        <taxon>Planctomycetia</taxon>
        <taxon>Isosphaerales</taxon>
        <taxon>Isosphaeraceae</taxon>
        <taxon>Isosphaera</taxon>
    </lineage>
</organism>
<keyword evidence="5" id="KW-0119">Carbohydrate metabolism</keyword>
<evidence type="ECO:0000256" key="5">
    <source>
        <dbReference type="ARBA" id="ARBA00023277"/>
    </source>
</evidence>
<dbReference type="eggNOG" id="COG0637">
    <property type="taxonomic scope" value="Bacteria"/>
</dbReference>
<dbReference type="InterPro" id="IPR023214">
    <property type="entry name" value="HAD_sf"/>
</dbReference>
<keyword evidence="4" id="KW-0460">Magnesium</keyword>
<keyword evidence="3" id="KW-0479">Metal-binding</keyword>
<dbReference type="Pfam" id="PF00702">
    <property type="entry name" value="Hydrolase"/>
    <property type="match status" value="1"/>
</dbReference>
<comment type="cofactor">
    <cofactor evidence="1">
        <name>Mg(2+)</name>
        <dbReference type="ChEBI" id="CHEBI:18420"/>
    </cofactor>
</comment>
<evidence type="ECO:0000313" key="7">
    <source>
        <dbReference type="Proteomes" id="UP000008631"/>
    </source>
</evidence>
<accession>E8QWL7</accession>
<dbReference type="EMBL" id="CP002353">
    <property type="protein sequence ID" value="ADV61909.1"/>
    <property type="molecule type" value="Genomic_DNA"/>
</dbReference>
<protein>
    <submittedName>
        <fullName evidence="6">HAD-superfamily hydrolase, subfamily IA, variant 3</fullName>
    </submittedName>
</protein>
<dbReference type="Gene3D" id="1.10.150.240">
    <property type="entry name" value="Putative phosphatase, domain 2"/>
    <property type="match status" value="1"/>
</dbReference>
<dbReference type="PANTHER" id="PTHR46193:SF18">
    <property type="entry name" value="HEXITOL PHOSPHATASE B"/>
    <property type="match status" value="1"/>
</dbReference>
<sequence length="272" mass="29201">MNRNQPPRQSRDSSTPRAVLFDFDGVVADTANLHVAAWGRTFSELGWPIKPNDLESSAWLDDVTWLNTILRKAGCFTPHPTEADDDSARVHANSTLTVPSNSASLDSAVPPPPLDHWVARKRRIARRIVATSQPDRWLSAGVAALIQHLRGRDGLRLGLVTSALREDVELILAPAGLFGLFDQMVTRDDPTPTKPDPAPYLLALERLDVSADQAVALEDSPAGIASAHAAGLKVVAVGAAAFQGDGNQRVAPSCHLTDLRDLPSVLEALGLE</sequence>
<dbReference type="STRING" id="575540.Isop_1323"/>
<comment type="similarity">
    <text evidence="2">Belongs to the HAD-like hydrolase superfamily. CbbY/CbbZ/Gph/YieH family.</text>
</comment>
<proteinExistence type="inferred from homology"/>
<dbReference type="NCBIfam" id="TIGR01509">
    <property type="entry name" value="HAD-SF-IA-v3"/>
    <property type="match status" value="1"/>
</dbReference>
<dbReference type="InterPro" id="IPR051600">
    <property type="entry name" value="Beta-PGM-like"/>
</dbReference>
<dbReference type="GO" id="GO:0016787">
    <property type="term" value="F:hydrolase activity"/>
    <property type="evidence" value="ECO:0007669"/>
    <property type="project" value="UniProtKB-KW"/>
</dbReference>
<dbReference type="SFLD" id="SFLDG01129">
    <property type="entry name" value="C1.5:_HAD__Beta-PGM__Phosphata"/>
    <property type="match status" value="1"/>
</dbReference>
<dbReference type="Proteomes" id="UP000008631">
    <property type="component" value="Chromosome"/>
</dbReference>
<dbReference type="CDD" id="cd07505">
    <property type="entry name" value="HAD_BPGM-like"/>
    <property type="match status" value="1"/>
</dbReference>
<evidence type="ECO:0000256" key="3">
    <source>
        <dbReference type="ARBA" id="ARBA00022723"/>
    </source>
</evidence>
<gene>
    <name evidence="6" type="ordered locus">Isop_1323</name>
</gene>
<name>E8QWL7_ISOPI</name>
<reference evidence="6 7" key="2">
    <citation type="journal article" date="2011" name="Stand. Genomic Sci.">
        <title>Complete genome sequence of Isosphaera pallida type strain (IS1B).</title>
        <authorList>
            <consortium name="US DOE Joint Genome Institute (JGI-PGF)"/>
            <person name="Goker M."/>
            <person name="Cleland D."/>
            <person name="Saunders E."/>
            <person name="Lapidus A."/>
            <person name="Nolan M."/>
            <person name="Lucas S."/>
            <person name="Hammon N."/>
            <person name="Deshpande S."/>
            <person name="Cheng J.F."/>
            <person name="Tapia R."/>
            <person name="Han C."/>
            <person name="Goodwin L."/>
            <person name="Pitluck S."/>
            <person name="Liolios K."/>
            <person name="Pagani I."/>
            <person name="Ivanova N."/>
            <person name="Mavromatis K."/>
            <person name="Pati A."/>
            <person name="Chen A."/>
            <person name="Palaniappan K."/>
            <person name="Land M."/>
            <person name="Hauser L."/>
            <person name="Chang Y.J."/>
            <person name="Jeffries C.D."/>
            <person name="Detter J.C."/>
            <person name="Beck B."/>
            <person name="Woyke T."/>
            <person name="Bristow J."/>
            <person name="Eisen J.A."/>
            <person name="Markowitz V."/>
            <person name="Hugenholtz P."/>
            <person name="Kyrpides N.C."/>
            <person name="Klenk H.P."/>
        </authorList>
    </citation>
    <scope>NUCLEOTIDE SEQUENCE [LARGE SCALE GENOMIC DNA]</scope>
    <source>
        <strain evidence="7">ATCC 43644 / DSM 9630 / IS1B</strain>
    </source>
</reference>
<keyword evidence="7" id="KW-1185">Reference proteome</keyword>
<dbReference type="InterPro" id="IPR023198">
    <property type="entry name" value="PGP-like_dom2"/>
</dbReference>
<dbReference type="AlphaFoldDB" id="E8QWL7"/>
<evidence type="ECO:0000256" key="2">
    <source>
        <dbReference type="ARBA" id="ARBA00006171"/>
    </source>
</evidence>